<keyword evidence="1" id="KW-1133">Transmembrane helix</keyword>
<name>A0AB36R8Y6_9HYPH</name>
<dbReference type="AlphaFoldDB" id="A0AB36R8Y6"/>
<evidence type="ECO:0000313" key="3">
    <source>
        <dbReference type="Proteomes" id="UP000216215"/>
    </source>
</evidence>
<gene>
    <name evidence="2" type="ORF">CIT25_17690</name>
</gene>
<keyword evidence="1" id="KW-0812">Transmembrane</keyword>
<accession>A0AB36R8Y6</accession>
<feature type="transmembrane region" description="Helical" evidence="1">
    <location>
        <begin position="27"/>
        <end position="48"/>
    </location>
</feature>
<sequence>MNQTVAFISFAAGWSFACSLLLNSSIHPLAVFIVWIVGFVWGVGYIIAGKMDADLLLKRWLQMMAGATVLGFVGSFLLS</sequence>
<dbReference type="Proteomes" id="UP000216215">
    <property type="component" value="Unassembled WGS sequence"/>
</dbReference>
<feature type="transmembrane region" description="Helical" evidence="1">
    <location>
        <begin position="60"/>
        <end position="78"/>
    </location>
</feature>
<evidence type="ECO:0000313" key="2">
    <source>
        <dbReference type="EMBL" id="PAQ00899.1"/>
    </source>
</evidence>
<comment type="caution">
    <text evidence="2">The sequence shown here is derived from an EMBL/GenBank/DDBJ whole genome shotgun (WGS) entry which is preliminary data.</text>
</comment>
<reference evidence="3" key="1">
    <citation type="submission" date="2017-08" db="EMBL/GenBank/DDBJ databases">
        <title>Mesorhizobium wenxinae sp. nov., a novel rhizobial species isolated from root nodules of chickpea (Cicer arietinum L.).</title>
        <authorList>
            <person name="Zhang J."/>
        </authorList>
    </citation>
    <scope>NUCLEOTIDE SEQUENCE [LARGE SCALE GENOMIC DNA]</scope>
    <source>
        <strain evidence="3">USDA 3392</strain>
    </source>
</reference>
<evidence type="ECO:0008006" key="4">
    <source>
        <dbReference type="Google" id="ProtNLM"/>
    </source>
</evidence>
<organism evidence="2 3">
    <name type="scientific">Mesorhizobium mediterraneum</name>
    <dbReference type="NCBI Taxonomy" id="43617"/>
    <lineage>
        <taxon>Bacteria</taxon>
        <taxon>Pseudomonadati</taxon>
        <taxon>Pseudomonadota</taxon>
        <taxon>Alphaproteobacteria</taxon>
        <taxon>Hyphomicrobiales</taxon>
        <taxon>Phyllobacteriaceae</taxon>
        <taxon>Mesorhizobium</taxon>
    </lineage>
</organism>
<protein>
    <recommendedName>
        <fullName evidence="4">DUF4175 domain-containing protein</fullName>
    </recommendedName>
</protein>
<keyword evidence="3" id="KW-1185">Reference proteome</keyword>
<dbReference type="EMBL" id="NPKI01000019">
    <property type="protein sequence ID" value="PAQ00899.1"/>
    <property type="molecule type" value="Genomic_DNA"/>
</dbReference>
<proteinExistence type="predicted"/>
<dbReference type="RefSeq" id="WP_095485856.1">
    <property type="nucleotide sequence ID" value="NZ_CP088151.1"/>
</dbReference>
<keyword evidence="1" id="KW-0472">Membrane</keyword>
<evidence type="ECO:0000256" key="1">
    <source>
        <dbReference type="SAM" id="Phobius"/>
    </source>
</evidence>